<evidence type="ECO:0000256" key="6">
    <source>
        <dbReference type="RuleBase" id="RU363068"/>
    </source>
</evidence>
<dbReference type="SUPFAM" id="SSF53474">
    <property type="entry name" value="alpha/beta-Hydrolases"/>
    <property type="match status" value="1"/>
</dbReference>
<keyword evidence="2 6" id="KW-0719">Serine esterase</keyword>
<gene>
    <name evidence="7" type="primary">fghA</name>
    <name evidence="7" type="ORF">LVJ82_14870</name>
</gene>
<dbReference type="GO" id="GO:0018738">
    <property type="term" value="F:S-formylglutathione hydrolase activity"/>
    <property type="evidence" value="ECO:0007669"/>
    <property type="project" value="UniProtKB-EC"/>
</dbReference>
<dbReference type="InterPro" id="IPR029058">
    <property type="entry name" value="AB_hydrolase_fold"/>
</dbReference>
<dbReference type="InterPro" id="IPR014186">
    <property type="entry name" value="S-formylglutathione_hydrol"/>
</dbReference>
<comment type="similarity">
    <text evidence="1 6">Belongs to the esterase D family.</text>
</comment>
<sequence length="277" mass="30827">MQLVSSQKMFNGWQQRYRHQSEVNQCEMTFSVYVPFRVAQGHKVPVVYCLSGLTCSDENFSTKAGAQQYAAQLGLMLVMPDTSPRGEGVADDAAYDLGQGAGFYVNATAAPWAAHYRMYDYIVSELPALIEAHFQVTKERAIMGHSMGGHGALMIALRNTDRYSSVSAFAPIVNPMDVPWGQKAFAAYLGEDSKAWAQYDACHCVNHATKRIPILIDQGSADDFYPSQLQPEKFVTAAKVAGLPVRYNMRPEYDHSYYFIASFVESHLSFHAEHLGL</sequence>
<evidence type="ECO:0000256" key="5">
    <source>
        <dbReference type="NCBIfam" id="TIGR02821"/>
    </source>
</evidence>
<evidence type="ECO:0000313" key="8">
    <source>
        <dbReference type="Proteomes" id="UP000832011"/>
    </source>
</evidence>
<dbReference type="InterPro" id="IPR000801">
    <property type="entry name" value="Esterase-like"/>
</dbReference>
<comment type="catalytic activity">
    <reaction evidence="4 6">
        <text>S-formylglutathione + H2O = formate + glutathione + H(+)</text>
        <dbReference type="Rhea" id="RHEA:14961"/>
        <dbReference type="ChEBI" id="CHEBI:15377"/>
        <dbReference type="ChEBI" id="CHEBI:15378"/>
        <dbReference type="ChEBI" id="CHEBI:15740"/>
        <dbReference type="ChEBI" id="CHEBI:57688"/>
        <dbReference type="ChEBI" id="CHEBI:57925"/>
        <dbReference type="EC" id="3.1.2.12"/>
    </reaction>
</comment>
<keyword evidence="3 6" id="KW-0378">Hydrolase</keyword>
<evidence type="ECO:0000256" key="4">
    <source>
        <dbReference type="ARBA" id="ARBA00047590"/>
    </source>
</evidence>
<keyword evidence="8" id="KW-1185">Reference proteome</keyword>
<protein>
    <recommendedName>
        <fullName evidence="5 6">S-formylglutathione hydrolase</fullName>
        <ecNumber evidence="5 6">3.1.2.12</ecNumber>
    </recommendedName>
</protein>
<dbReference type="Pfam" id="PF00756">
    <property type="entry name" value="Esterase"/>
    <property type="match status" value="1"/>
</dbReference>
<dbReference type="PANTHER" id="PTHR10061">
    <property type="entry name" value="S-FORMYLGLUTATHIONE HYDROLASE"/>
    <property type="match status" value="1"/>
</dbReference>
<accession>A0ABY4E674</accession>
<evidence type="ECO:0000256" key="3">
    <source>
        <dbReference type="ARBA" id="ARBA00022801"/>
    </source>
</evidence>
<organism evidence="7 8">
    <name type="scientific">Vitreoscilla massiliensis</name>
    <dbReference type="NCBI Taxonomy" id="1689272"/>
    <lineage>
        <taxon>Bacteria</taxon>
        <taxon>Pseudomonadati</taxon>
        <taxon>Pseudomonadota</taxon>
        <taxon>Betaproteobacteria</taxon>
        <taxon>Neisseriales</taxon>
        <taxon>Neisseriaceae</taxon>
        <taxon>Vitreoscilla</taxon>
    </lineage>
</organism>
<name>A0ABY4E674_9NEIS</name>
<proteinExistence type="inferred from homology"/>
<reference evidence="7 8" key="1">
    <citation type="journal article" date="2022" name="Res Sq">
        <title>Evolution of multicellular longitudinally dividing oral cavity symbionts (Neisseriaceae).</title>
        <authorList>
            <person name="Nyongesa S."/>
            <person name="Weber P."/>
            <person name="Bernet E."/>
            <person name="Pullido F."/>
            <person name="Nieckarz M."/>
            <person name="Delaby M."/>
            <person name="Nieves C."/>
            <person name="Viehboeck T."/>
            <person name="Krause N."/>
            <person name="Rivera-Millot A."/>
            <person name="Nakamura A."/>
            <person name="Vischer N."/>
            <person name="VanNieuwenhze M."/>
            <person name="Brun Y."/>
            <person name="Cava F."/>
            <person name="Bulgheresi S."/>
            <person name="Veyrier F."/>
        </authorList>
    </citation>
    <scope>NUCLEOTIDE SEQUENCE [LARGE SCALE GENOMIC DNA]</scope>
    <source>
        <strain evidence="7 8">SN4</strain>
    </source>
</reference>
<dbReference type="Proteomes" id="UP000832011">
    <property type="component" value="Chromosome"/>
</dbReference>
<dbReference type="NCBIfam" id="TIGR02821">
    <property type="entry name" value="fghA_ester_D"/>
    <property type="match status" value="1"/>
</dbReference>
<dbReference type="PANTHER" id="PTHR10061:SF1">
    <property type="entry name" value="S-FORMYLGLUTATHIONE HYDROLASE YEIG"/>
    <property type="match status" value="1"/>
</dbReference>
<evidence type="ECO:0000256" key="1">
    <source>
        <dbReference type="ARBA" id="ARBA00005622"/>
    </source>
</evidence>
<dbReference type="Gene3D" id="3.40.50.1820">
    <property type="entry name" value="alpha/beta hydrolase"/>
    <property type="match status" value="1"/>
</dbReference>
<dbReference type="RefSeq" id="WP_058358088.1">
    <property type="nucleotide sequence ID" value="NZ_CABKVG010000010.1"/>
</dbReference>
<dbReference type="EC" id="3.1.2.12" evidence="5 6"/>
<evidence type="ECO:0000313" key="7">
    <source>
        <dbReference type="EMBL" id="UOO91286.1"/>
    </source>
</evidence>
<dbReference type="EMBL" id="CP091511">
    <property type="protein sequence ID" value="UOO91286.1"/>
    <property type="molecule type" value="Genomic_DNA"/>
</dbReference>
<comment type="function">
    <text evidence="6">Serine hydrolase involved in the detoxification of formaldehyde.</text>
</comment>
<evidence type="ECO:0000256" key="2">
    <source>
        <dbReference type="ARBA" id="ARBA00022487"/>
    </source>
</evidence>